<organism evidence="4 5">
    <name type="scientific">Georgenia muralis</name>
    <dbReference type="NCBI Taxonomy" id="154117"/>
    <lineage>
        <taxon>Bacteria</taxon>
        <taxon>Bacillati</taxon>
        <taxon>Actinomycetota</taxon>
        <taxon>Actinomycetes</taxon>
        <taxon>Micrococcales</taxon>
        <taxon>Bogoriellaceae</taxon>
        <taxon>Georgenia</taxon>
    </lineage>
</organism>
<evidence type="ECO:0000259" key="3">
    <source>
        <dbReference type="Pfam" id="PF01408"/>
    </source>
</evidence>
<dbReference type="PANTHER" id="PTHR43818">
    <property type="entry name" value="BCDNA.GH03377"/>
    <property type="match status" value="1"/>
</dbReference>
<dbReference type="InterPro" id="IPR036291">
    <property type="entry name" value="NAD(P)-bd_dom_sf"/>
</dbReference>
<dbReference type="Gene3D" id="3.40.50.720">
    <property type="entry name" value="NAD(P)-binding Rossmann-like Domain"/>
    <property type="match status" value="1"/>
</dbReference>
<keyword evidence="5" id="KW-1185">Reference proteome</keyword>
<keyword evidence="1" id="KW-0560">Oxidoreductase</keyword>
<dbReference type="Gene3D" id="3.30.360.10">
    <property type="entry name" value="Dihydrodipicolinate Reductase, domain 2"/>
    <property type="match status" value="1"/>
</dbReference>
<dbReference type="GO" id="GO:0000166">
    <property type="term" value="F:nucleotide binding"/>
    <property type="evidence" value="ECO:0007669"/>
    <property type="project" value="InterPro"/>
</dbReference>
<dbReference type="InterPro" id="IPR050463">
    <property type="entry name" value="Gfo/Idh/MocA_oxidrdct_glycsds"/>
</dbReference>
<dbReference type="InterPro" id="IPR000683">
    <property type="entry name" value="Gfo/Idh/MocA-like_OxRdtase_N"/>
</dbReference>
<gene>
    <name evidence="4" type="ORF">EDD32_1475</name>
</gene>
<dbReference type="SUPFAM" id="SSF55347">
    <property type="entry name" value="Glyceraldehyde-3-phosphate dehydrogenase-like, C-terminal domain"/>
    <property type="match status" value="1"/>
</dbReference>
<dbReference type="Pfam" id="PF01408">
    <property type="entry name" value="GFO_IDH_MocA"/>
    <property type="match status" value="1"/>
</dbReference>
<proteinExistence type="predicted"/>
<feature type="domain" description="Gfo/Idh/MocA-like oxidoreductase N-terminal" evidence="3">
    <location>
        <begin position="8"/>
        <end position="123"/>
    </location>
</feature>
<feature type="region of interest" description="Disordered" evidence="2">
    <location>
        <begin position="307"/>
        <end position="331"/>
    </location>
</feature>
<evidence type="ECO:0000256" key="1">
    <source>
        <dbReference type="ARBA" id="ARBA00023002"/>
    </source>
</evidence>
<dbReference type="SUPFAM" id="SSF51735">
    <property type="entry name" value="NAD(P)-binding Rossmann-fold domains"/>
    <property type="match status" value="1"/>
</dbReference>
<sequence length="331" mass="34718">MTAEPEPVRVGLVGSGRWACLVHGPMHVAPGPTRLTGVWARRPEAAAALARDLGVPSVPRFEDLLAGCEAVDFAVPPSVQSAMAPVAARAGRALLLEKPLAESLTAARRVADAVREAGVPTIVALTRRYHPRTRDFLDAAADLRDRGPLSGGQAAYLHGGLLPGGFLGSGTWRTEPDGMLLDIGPHLLDVVQAAAGPVVAVRTEGEPTRYLSLTTRHLDGAVVQSVLSAAVAVDPPVTRVELLSAHGTVRWDTAGMDQDRCWTRLRTELASAVRHGTPVTVDAADAVLLQAVLEAARTSLGGWVEVSRGHQPQVPGPPLNGPTTPEVIQPP</sequence>
<dbReference type="GO" id="GO:0016491">
    <property type="term" value="F:oxidoreductase activity"/>
    <property type="evidence" value="ECO:0007669"/>
    <property type="project" value="UniProtKB-KW"/>
</dbReference>
<dbReference type="OrthoDB" id="256869at2"/>
<evidence type="ECO:0000256" key="2">
    <source>
        <dbReference type="SAM" id="MobiDB-lite"/>
    </source>
</evidence>
<evidence type="ECO:0000313" key="4">
    <source>
        <dbReference type="EMBL" id="RPF27015.1"/>
    </source>
</evidence>
<dbReference type="AlphaFoldDB" id="A0A3N5A0Y5"/>
<reference evidence="4 5" key="1">
    <citation type="submission" date="2018-11" db="EMBL/GenBank/DDBJ databases">
        <title>Sequencing the genomes of 1000 actinobacteria strains.</title>
        <authorList>
            <person name="Klenk H.-P."/>
        </authorList>
    </citation>
    <scope>NUCLEOTIDE SEQUENCE [LARGE SCALE GENOMIC DNA]</scope>
    <source>
        <strain evidence="4 5">DSM 14418</strain>
    </source>
</reference>
<evidence type="ECO:0000313" key="5">
    <source>
        <dbReference type="Proteomes" id="UP000280726"/>
    </source>
</evidence>
<protein>
    <submittedName>
        <fullName evidence="4">Putative dehydrogenase</fullName>
    </submittedName>
</protein>
<dbReference type="PANTHER" id="PTHR43818:SF11">
    <property type="entry name" value="BCDNA.GH03377"/>
    <property type="match status" value="1"/>
</dbReference>
<dbReference type="RefSeq" id="WP_123916268.1">
    <property type="nucleotide sequence ID" value="NZ_RKRA01000001.1"/>
</dbReference>
<dbReference type="EMBL" id="RKRA01000001">
    <property type="protein sequence ID" value="RPF27015.1"/>
    <property type="molecule type" value="Genomic_DNA"/>
</dbReference>
<dbReference type="Proteomes" id="UP000280726">
    <property type="component" value="Unassembled WGS sequence"/>
</dbReference>
<comment type="caution">
    <text evidence="4">The sequence shown here is derived from an EMBL/GenBank/DDBJ whole genome shotgun (WGS) entry which is preliminary data.</text>
</comment>
<name>A0A3N5A0Y5_9MICO</name>
<accession>A0A3N5A0Y5</accession>